<name>A0A0E9PV08_ANGAN</name>
<organism evidence="1">
    <name type="scientific">Anguilla anguilla</name>
    <name type="common">European freshwater eel</name>
    <name type="synonym">Muraena anguilla</name>
    <dbReference type="NCBI Taxonomy" id="7936"/>
    <lineage>
        <taxon>Eukaryota</taxon>
        <taxon>Metazoa</taxon>
        <taxon>Chordata</taxon>
        <taxon>Craniata</taxon>
        <taxon>Vertebrata</taxon>
        <taxon>Euteleostomi</taxon>
        <taxon>Actinopterygii</taxon>
        <taxon>Neopterygii</taxon>
        <taxon>Teleostei</taxon>
        <taxon>Anguilliformes</taxon>
        <taxon>Anguillidae</taxon>
        <taxon>Anguilla</taxon>
    </lineage>
</organism>
<dbReference type="AlphaFoldDB" id="A0A0E9PV08"/>
<reference evidence="1" key="2">
    <citation type="journal article" date="2015" name="Fish Shellfish Immunol.">
        <title>Early steps in the European eel (Anguilla anguilla)-Vibrio vulnificus interaction in the gills: Role of the RtxA13 toxin.</title>
        <authorList>
            <person name="Callol A."/>
            <person name="Pajuelo D."/>
            <person name="Ebbesson L."/>
            <person name="Teles M."/>
            <person name="MacKenzie S."/>
            <person name="Amaro C."/>
        </authorList>
    </citation>
    <scope>NUCLEOTIDE SEQUENCE</scope>
</reference>
<reference evidence="1" key="1">
    <citation type="submission" date="2014-11" db="EMBL/GenBank/DDBJ databases">
        <authorList>
            <person name="Amaro Gonzalez C."/>
        </authorList>
    </citation>
    <scope>NUCLEOTIDE SEQUENCE</scope>
</reference>
<evidence type="ECO:0000313" key="1">
    <source>
        <dbReference type="EMBL" id="JAH08446.1"/>
    </source>
</evidence>
<dbReference type="EMBL" id="GBXM01100131">
    <property type="protein sequence ID" value="JAH08446.1"/>
    <property type="molecule type" value="Transcribed_RNA"/>
</dbReference>
<protein>
    <submittedName>
        <fullName evidence="1">Uncharacterized protein</fullName>
    </submittedName>
</protein>
<accession>A0A0E9PV08</accession>
<proteinExistence type="predicted"/>
<sequence length="19" mass="2289">MRYSSCLYLSHTVELNSRE</sequence>